<dbReference type="AlphaFoldDB" id="A0A382XSV9"/>
<proteinExistence type="predicted"/>
<evidence type="ECO:0000313" key="1">
    <source>
        <dbReference type="EMBL" id="SVD73745.1"/>
    </source>
</evidence>
<protein>
    <submittedName>
        <fullName evidence="1">Uncharacterized protein</fullName>
    </submittedName>
</protein>
<sequence>PVQLNNLNPQSSTLVLQPGRMQRLGEGTAMGGQKDGGGQLLVAHPQAQDELSVLWSEEERGMGVEVEITGPAGTMTLHPRLIAGGEVLLEVSTSGVGKGKGQFNPSSVGHKSVTPVSFYGGPNFLPVAPLLQEALRAAAEGWQPQRSDITLRFVDASGRVVRMVNFLECFLVRYLAPAADASTGEITEEVITFKANRVETSGDGLVDSRHEKGGGLSGHGSVEISIDGIGSFHPLMLSSGGLEFSVVDGTLDQGGTAAGRADYHPLEI</sequence>
<feature type="non-terminal residue" evidence="1">
    <location>
        <position position="268"/>
    </location>
</feature>
<organism evidence="1">
    <name type="scientific">marine metagenome</name>
    <dbReference type="NCBI Taxonomy" id="408172"/>
    <lineage>
        <taxon>unclassified sequences</taxon>
        <taxon>metagenomes</taxon>
        <taxon>ecological metagenomes</taxon>
    </lineage>
</organism>
<feature type="non-terminal residue" evidence="1">
    <location>
        <position position="1"/>
    </location>
</feature>
<reference evidence="1" key="1">
    <citation type="submission" date="2018-05" db="EMBL/GenBank/DDBJ databases">
        <authorList>
            <person name="Lanie J.A."/>
            <person name="Ng W.-L."/>
            <person name="Kazmierczak K.M."/>
            <person name="Andrzejewski T.M."/>
            <person name="Davidsen T.M."/>
            <person name="Wayne K.J."/>
            <person name="Tettelin H."/>
            <person name="Glass J.I."/>
            <person name="Rusch D."/>
            <person name="Podicherti R."/>
            <person name="Tsui H.-C.T."/>
            <person name="Winkler M.E."/>
        </authorList>
    </citation>
    <scope>NUCLEOTIDE SEQUENCE</scope>
</reference>
<accession>A0A382XSV9</accession>
<name>A0A382XSV9_9ZZZZ</name>
<dbReference type="EMBL" id="UINC01169949">
    <property type="protein sequence ID" value="SVD73745.1"/>
    <property type="molecule type" value="Genomic_DNA"/>
</dbReference>
<gene>
    <name evidence="1" type="ORF">METZ01_LOCUS426599</name>
</gene>